<name>A0ABU0FM55_9HYPH</name>
<reference evidence="1 2" key="1">
    <citation type="submission" date="2023-07" db="EMBL/GenBank/DDBJ databases">
        <title>Genomic Encyclopedia of Type Strains, Phase IV (KMG-IV): sequencing the most valuable type-strain genomes for metagenomic binning, comparative biology and taxonomic classification.</title>
        <authorList>
            <person name="Goeker M."/>
        </authorList>
    </citation>
    <scope>NUCLEOTIDE SEQUENCE [LARGE SCALE GENOMIC DNA]</scope>
    <source>
        <strain evidence="1 2">DSM 5896</strain>
    </source>
</reference>
<protein>
    <recommendedName>
        <fullName evidence="3">Cyclic nucleotide-binding domain-containing protein</fullName>
    </recommendedName>
</protein>
<dbReference type="Proteomes" id="UP001237448">
    <property type="component" value="Unassembled WGS sequence"/>
</dbReference>
<comment type="caution">
    <text evidence="1">The sequence shown here is derived from an EMBL/GenBank/DDBJ whole genome shotgun (WGS) entry which is preliminary data.</text>
</comment>
<sequence>MPTNVKAGDLFGDRGLAGGFEESRAIIVEASLNGCGFGF</sequence>
<accession>A0ABU0FM55</accession>
<proteinExistence type="predicted"/>
<evidence type="ECO:0000313" key="1">
    <source>
        <dbReference type="EMBL" id="MDQ0395178.1"/>
    </source>
</evidence>
<gene>
    <name evidence="1" type="ORF">J3R73_004970</name>
</gene>
<evidence type="ECO:0008006" key="3">
    <source>
        <dbReference type="Google" id="ProtNLM"/>
    </source>
</evidence>
<keyword evidence="2" id="KW-1185">Reference proteome</keyword>
<dbReference type="EMBL" id="JAUSVK010000001">
    <property type="protein sequence ID" value="MDQ0395178.1"/>
    <property type="molecule type" value="Genomic_DNA"/>
</dbReference>
<evidence type="ECO:0000313" key="2">
    <source>
        <dbReference type="Proteomes" id="UP001237448"/>
    </source>
</evidence>
<organism evidence="1 2">
    <name type="scientific">Labrys monachus</name>
    <dbReference type="NCBI Taxonomy" id="217067"/>
    <lineage>
        <taxon>Bacteria</taxon>
        <taxon>Pseudomonadati</taxon>
        <taxon>Pseudomonadota</taxon>
        <taxon>Alphaproteobacteria</taxon>
        <taxon>Hyphomicrobiales</taxon>
        <taxon>Xanthobacteraceae</taxon>
        <taxon>Labrys</taxon>
    </lineage>
</organism>